<dbReference type="PROSITE" id="PS50850">
    <property type="entry name" value="MFS"/>
    <property type="match status" value="1"/>
</dbReference>
<feature type="transmembrane region" description="Helical" evidence="7">
    <location>
        <begin position="175"/>
        <end position="198"/>
    </location>
</feature>
<dbReference type="InterPro" id="IPR036259">
    <property type="entry name" value="MFS_trans_sf"/>
</dbReference>
<feature type="transmembrane region" description="Helical" evidence="7">
    <location>
        <begin position="297"/>
        <end position="318"/>
    </location>
</feature>
<dbReference type="Pfam" id="PF07690">
    <property type="entry name" value="MFS_1"/>
    <property type="match status" value="1"/>
</dbReference>
<dbReference type="PANTHER" id="PTHR23505">
    <property type="entry name" value="SPINSTER"/>
    <property type="match status" value="1"/>
</dbReference>
<accession>A0A9W5TCQ5</accession>
<dbReference type="InterPro" id="IPR011701">
    <property type="entry name" value="MFS"/>
</dbReference>
<comment type="subcellular location">
    <subcellularLocation>
        <location evidence="1">Membrane</location>
        <topology evidence="1">Multi-pass membrane protein</topology>
    </subcellularLocation>
</comment>
<evidence type="ECO:0000313" key="9">
    <source>
        <dbReference type="EMBL" id="GFE54303.1"/>
    </source>
</evidence>
<dbReference type="InterPro" id="IPR020846">
    <property type="entry name" value="MFS_dom"/>
</dbReference>
<feature type="transmembrane region" description="Helical" evidence="7">
    <location>
        <begin position="82"/>
        <end position="102"/>
    </location>
</feature>
<feature type="transmembrane region" description="Helical" evidence="7">
    <location>
        <begin position="418"/>
        <end position="441"/>
    </location>
</feature>
<feature type="transmembrane region" description="Helical" evidence="7">
    <location>
        <begin position="52"/>
        <end position="76"/>
    </location>
</feature>
<keyword evidence="4 7" id="KW-1133">Transmembrane helix</keyword>
<dbReference type="SUPFAM" id="SSF103473">
    <property type="entry name" value="MFS general substrate transporter"/>
    <property type="match status" value="1"/>
</dbReference>
<feature type="domain" description="Major facilitator superfamily (MFS) profile" evidence="8">
    <location>
        <begin position="18"/>
        <end position="443"/>
    </location>
</feature>
<dbReference type="GO" id="GO:0016020">
    <property type="term" value="C:membrane"/>
    <property type="evidence" value="ECO:0007669"/>
    <property type="project" value="UniProtKB-SubCell"/>
</dbReference>
<evidence type="ECO:0000256" key="2">
    <source>
        <dbReference type="ARBA" id="ARBA00022448"/>
    </source>
</evidence>
<feature type="transmembrane region" description="Helical" evidence="7">
    <location>
        <begin position="231"/>
        <end position="251"/>
    </location>
</feature>
<keyword evidence="2" id="KW-0813">Transport</keyword>
<keyword evidence="10" id="KW-1185">Reference proteome</keyword>
<evidence type="ECO:0000256" key="1">
    <source>
        <dbReference type="ARBA" id="ARBA00004141"/>
    </source>
</evidence>
<keyword evidence="3 7" id="KW-0812">Transmembrane</keyword>
<evidence type="ECO:0000256" key="5">
    <source>
        <dbReference type="ARBA" id="ARBA00023136"/>
    </source>
</evidence>
<dbReference type="InterPro" id="IPR044770">
    <property type="entry name" value="MFS_spinster-like"/>
</dbReference>
<dbReference type="OrthoDB" id="440755at2759"/>
<dbReference type="GO" id="GO:0022857">
    <property type="term" value="F:transmembrane transporter activity"/>
    <property type="evidence" value="ECO:0007669"/>
    <property type="project" value="InterPro"/>
</dbReference>
<evidence type="ECO:0000313" key="10">
    <source>
        <dbReference type="Proteomes" id="UP001057455"/>
    </source>
</evidence>
<evidence type="ECO:0000256" key="4">
    <source>
        <dbReference type="ARBA" id="ARBA00022989"/>
    </source>
</evidence>
<feature type="transmembrane region" description="Helical" evidence="7">
    <location>
        <begin position="263"/>
        <end position="285"/>
    </location>
</feature>
<keyword evidence="5 7" id="KW-0472">Membrane</keyword>
<organism evidence="9 10">
    <name type="scientific">Babesia ovis</name>
    <dbReference type="NCBI Taxonomy" id="5869"/>
    <lineage>
        <taxon>Eukaryota</taxon>
        <taxon>Sar</taxon>
        <taxon>Alveolata</taxon>
        <taxon>Apicomplexa</taxon>
        <taxon>Aconoidasida</taxon>
        <taxon>Piroplasmida</taxon>
        <taxon>Babesiidae</taxon>
        <taxon>Babesia</taxon>
    </lineage>
</organism>
<dbReference type="Proteomes" id="UP001057455">
    <property type="component" value="Unassembled WGS sequence"/>
</dbReference>
<dbReference type="PANTHER" id="PTHR23505:SF52">
    <property type="entry name" value="MAJOR FACILITATOR SUPERFAMILY PROTEIN"/>
    <property type="match status" value="1"/>
</dbReference>
<comment type="similarity">
    <text evidence="6">Belongs to the major facilitator superfamily. Spinster (TC 2.A.1.49) family.</text>
</comment>
<proteinExistence type="inferred from homology"/>
<feature type="transmembrane region" description="Helical" evidence="7">
    <location>
        <begin position="12"/>
        <end position="31"/>
    </location>
</feature>
<evidence type="ECO:0000256" key="6">
    <source>
        <dbReference type="ARBA" id="ARBA00024338"/>
    </source>
</evidence>
<reference evidence="9" key="1">
    <citation type="submission" date="2019-12" db="EMBL/GenBank/DDBJ databases">
        <title>Genome sequence of Babesia ovis.</title>
        <authorList>
            <person name="Yamagishi J."/>
            <person name="Sevinc F."/>
            <person name="Xuan X."/>
        </authorList>
    </citation>
    <scope>NUCLEOTIDE SEQUENCE</scope>
    <source>
        <strain evidence="9">Selcuk</strain>
    </source>
</reference>
<dbReference type="Gene3D" id="1.20.1250.20">
    <property type="entry name" value="MFS general substrate transporter like domains"/>
    <property type="match status" value="1"/>
</dbReference>
<dbReference type="EMBL" id="BLIY01000014">
    <property type="protein sequence ID" value="GFE54303.1"/>
    <property type="molecule type" value="Genomic_DNA"/>
</dbReference>
<feature type="transmembrane region" description="Helical" evidence="7">
    <location>
        <begin position="324"/>
        <end position="343"/>
    </location>
</feature>
<sequence>MAKSVYSSFKLLTYGLAATLLYHFVFFMDGYDQQMLSLCMRAFEETLHLSPATLSVLATVESVSLVVCCIIWGYLVDIYECRHVFAIAIGCMGTACILLGCASKYALLVALRIFHGAALGCTPPALQKIVTTSTHESHHGLAFGILHACSCLGRLFSALLVTSVASLRGFKNIPGWRICYVATGIVWIVVGTLVWNFLKTDEDITQVTDQEEDIHITETLGAIFRTWTSRVLLFVFFISDAPFCAFTYMILYLQYLGLSDLSAGFSCALTLLGGLLGGGFGGYLVDLCHKKNPTYGRLIAGNVIMIVRLVASLALFLGPSANGYLPWYQILEFMIIGATLMTISSIDRPILAAVVEKKYQASAIGFNRCIAGVISSCTFMPLAGLLTEKVFGYIQSNVAISKLAEATKLTNSEALRRTMMYMTCVGTAINSLCYIIFLFTYPNDCHVNEKNRPKEEILDSSRSV</sequence>
<evidence type="ECO:0000259" key="8">
    <source>
        <dbReference type="PROSITE" id="PS50850"/>
    </source>
</evidence>
<evidence type="ECO:0000256" key="7">
    <source>
        <dbReference type="SAM" id="Phobius"/>
    </source>
</evidence>
<dbReference type="AlphaFoldDB" id="A0A9W5TCQ5"/>
<protein>
    <submittedName>
        <fullName evidence="9">Major facilitator family protein</fullName>
    </submittedName>
</protein>
<name>A0A9W5TCQ5_BABOV</name>
<gene>
    <name evidence="9" type="ORF">BaOVIS_017070</name>
</gene>
<comment type="caution">
    <text evidence="9">The sequence shown here is derived from an EMBL/GenBank/DDBJ whole genome shotgun (WGS) entry which is preliminary data.</text>
</comment>
<evidence type="ECO:0000256" key="3">
    <source>
        <dbReference type="ARBA" id="ARBA00022692"/>
    </source>
</evidence>